<dbReference type="InterPro" id="IPR050055">
    <property type="entry name" value="EF-Tu_GTPase"/>
</dbReference>
<dbReference type="AlphaFoldDB" id="A0A7S2W1H7"/>
<evidence type="ECO:0000313" key="8">
    <source>
        <dbReference type="EMBL" id="CAD9661325.1"/>
    </source>
</evidence>
<dbReference type="GO" id="GO:0003924">
    <property type="term" value="F:GTPase activity"/>
    <property type="evidence" value="ECO:0007669"/>
    <property type="project" value="InterPro"/>
</dbReference>
<dbReference type="PANTHER" id="PTHR43721">
    <property type="entry name" value="ELONGATION FACTOR TU-RELATED"/>
    <property type="match status" value="1"/>
</dbReference>
<name>A0A7S2W1H7_9STRA</name>
<comment type="similarity">
    <text evidence="2">Belongs to the TRAFAC class translation factor GTPase superfamily. Classic translation factor GTPase family. EF-Tu/EF-1A subfamily.</text>
</comment>
<feature type="compositionally biased region" description="Basic and acidic residues" evidence="6">
    <location>
        <begin position="641"/>
        <end position="653"/>
    </location>
</feature>
<organism evidence="8">
    <name type="scientific">Rhizochromulina marina</name>
    <dbReference type="NCBI Taxonomy" id="1034831"/>
    <lineage>
        <taxon>Eukaryota</taxon>
        <taxon>Sar</taxon>
        <taxon>Stramenopiles</taxon>
        <taxon>Ochrophyta</taxon>
        <taxon>Dictyochophyceae</taxon>
        <taxon>Rhizochromulinales</taxon>
        <taxon>Rhizochromulina</taxon>
    </lineage>
</organism>
<dbReference type="InterPro" id="IPR009001">
    <property type="entry name" value="Transl_elong_EF1A/Init_IF2_C"/>
</dbReference>
<evidence type="ECO:0000259" key="7">
    <source>
        <dbReference type="Pfam" id="PF00009"/>
    </source>
</evidence>
<feature type="region of interest" description="Disordered" evidence="6">
    <location>
        <begin position="641"/>
        <end position="676"/>
    </location>
</feature>
<dbReference type="Pfam" id="PF00009">
    <property type="entry name" value="GTP_EFTU"/>
    <property type="match status" value="1"/>
</dbReference>
<dbReference type="GO" id="GO:0009507">
    <property type="term" value="C:chloroplast"/>
    <property type="evidence" value="ECO:0007669"/>
    <property type="project" value="UniProtKB-SubCell"/>
</dbReference>
<feature type="region of interest" description="Disordered" evidence="6">
    <location>
        <begin position="522"/>
        <end position="541"/>
    </location>
</feature>
<evidence type="ECO:0000256" key="4">
    <source>
        <dbReference type="ARBA" id="ARBA00022741"/>
    </source>
</evidence>
<comment type="subcellular location">
    <subcellularLocation>
        <location evidence="1">Plastid</location>
        <location evidence="1">Chloroplast</location>
    </subcellularLocation>
</comment>
<keyword evidence="4" id="KW-0547">Nucleotide-binding</keyword>
<evidence type="ECO:0000256" key="2">
    <source>
        <dbReference type="ARBA" id="ARBA00007249"/>
    </source>
</evidence>
<reference evidence="8" key="1">
    <citation type="submission" date="2021-01" db="EMBL/GenBank/DDBJ databases">
        <authorList>
            <person name="Corre E."/>
            <person name="Pelletier E."/>
            <person name="Niang G."/>
            <person name="Scheremetjew M."/>
            <person name="Finn R."/>
            <person name="Kale V."/>
            <person name="Holt S."/>
            <person name="Cochrane G."/>
            <person name="Meng A."/>
            <person name="Brown T."/>
            <person name="Cohen L."/>
        </authorList>
    </citation>
    <scope>NUCLEOTIDE SEQUENCE</scope>
    <source>
        <strain evidence="8">CCMP1243</strain>
    </source>
</reference>
<dbReference type="SUPFAM" id="SSF52540">
    <property type="entry name" value="P-loop containing nucleoside triphosphate hydrolases"/>
    <property type="match status" value="1"/>
</dbReference>
<dbReference type="PANTHER" id="PTHR43721:SF9">
    <property type="entry name" value="GTP-BINDING PROTEIN 1"/>
    <property type="match status" value="1"/>
</dbReference>
<gene>
    <name evidence="8" type="ORF">RMAR1173_LOCUS946</name>
</gene>
<dbReference type="EMBL" id="HBHJ01001467">
    <property type="protein sequence ID" value="CAD9661325.1"/>
    <property type="molecule type" value="Transcribed_RNA"/>
</dbReference>
<keyword evidence="5" id="KW-0342">GTP-binding</keyword>
<evidence type="ECO:0000256" key="6">
    <source>
        <dbReference type="SAM" id="MobiDB-lite"/>
    </source>
</evidence>
<sequence>MDVQGSAAPLPQEVEEGNVEYKLKLVNVTPERLEHLVTQMNWRLNEGSRQSDGRGEAVYQLGFEDSGHPLGLSDLELRSSLHTLRAMADAVDAYFTATSIQRGERGKVAQVVVRRRLQETSPPVEEVSLAAVGDAGVGKSTLAAVLATGELDNGRGLARMQVLRHNHELEEGHTSSPSHVLLGFSAKGDIVNYDSHMAGCGQRKGQSTAAELIRQSAKLVTLLDLAGHPKYLKTTMGGLVGQSPDYVVLTLDATTIPSADLEMFSGPGASGPGSGLGLGPMSDEHLRIALALELDLVVVVTKLDTLVGPEEKQAALSRVQDLVQSRLPGPSKRPMVLIRDAAAVTDLREQLALDEEATGDCKDMNSPVPVVGVSSVTGEGIDLLRNLLFHLPCRRGRIRLRRDGNETLVRVTDSFSVEDVGVVLAGTVQTGAVANGATLQLGPDREGLFQRVQVSSIHVNRVAVQSVTAGHAATFAIRGVPDVSLPMGGDCAAAPSTPSPTSSTVSEEDADEDDVTVLHQGVGQEPAAEQDPSTRLSKPAKRRGMVLLGSCSTPKAVYEFDADVVLLEHPGGSIKVDYEPIVHIHTIAQSAKITSIFSAGTSDPPPSSRSRNPPQDGIAAPSADLDASILAAALEPIALTEETRIHSRNERSARTSSTNRTPFDEGELQPAQSGPLLRGQRASVRFRFVYKPEYVSPGDSIVFREACMRGVGTVTCCFFHDPRKEDDSASSNARRRSRTRPN</sequence>
<feature type="region of interest" description="Disordered" evidence="6">
    <location>
        <begin position="597"/>
        <end position="621"/>
    </location>
</feature>
<dbReference type="SUPFAM" id="SSF50447">
    <property type="entry name" value="Translation proteins"/>
    <property type="match status" value="1"/>
</dbReference>
<evidence type="ECO:0000256" key="5">
    <source>
        <dbReference type="ARBA" id="ARBA00023134"/>
    </source>
</evidence>
<protein>
    <recommendedName>
        <fullName evidence="3">Elongation factor Tu, chloroplastic</fullName>
    </recommendedName>
</protein>
<evidence type="ECO:0000256" key="3">
    <source>
        <dbReference type="ARBA" id="ARBA00021392"/>
    </source>
</evidence>
<proteinExistence type="inferred from homology"/>
<dbReference type="InterPro" id="IPR000795">
    <property type="entry name" value="T_Tr_GTP-bd_dom"/>
</dbReference>
<dbReference type="InterPro" id="IPR027417">
    <property type="entry name" value="P-loop_NTPase"/>
</dbReference>
<dbReference type="GO" id="GO:0003746">
    <property type="term" value="F:translation elongation factor activity"/>
    <property type="evidence" value="ECO:0007669"/>
    <property type="project" value="TreeGrafter"/>
</dbReference>
<feature type="domain" description="Tr-type G" evidence="7">
    <location>
        <begin position="128"/>
        <end position="391"/>
    </location>
</feature>
<dbReference type="Gene3D" id="3.40.50.300">
    <property type="entry name" value="P-loop containing nucleotide triphosphate hydrolases"/>
    <property type="match status" value="1"/>
</dbReference>
<feature type="compositionally biased region" description="Low complexity" evidence="6">
    <location>
        <begin position="608"/>
        <end position="621"/>
    </location>
</feature>
<dbReference type="GO" id="GO:0005525">
    <property type="term" value="F:GTP binding"/>
    <property type="evidence" value="ECO:0007669"/>
    <property type="project" value="UniProtKB-KW"/>
</dbReference>
<feature type="compositionally biased region" description="Low complexity" evidence="6">
    <location>
        <begin position="492"/>
        <end position="504"/>
    </location>
</feature>
<dbReference type="Gene3D" id="2.40.30.10">
    <property type="entry name" value="Translation factors"/>
    <property type="match status" value="1"/>
</dbReference>
<accession>A0A7S2W1H7</accession>
<dbReference type="InterPro" id="IPR009000">
    <property type="entry name" value="Transl_B-barrel_sf"/>
</dbReference>
<feature type="region of interest" description="Disordered" evidence="6">
    <location>
        <begin position="488"/>
        <end position="513"/>
    </location>
</feature>
<evidence type="ECO:0000256" key="1">
    <source>
        <dbReference type="ARBA" id="ARBA00004229"/>
    </source>
</evidence>
<dbReference type="SUPFAM" id="SSF50465">
    <property type="entry name" value="EF-Tu/eEF-1alpha/eIF2-gamma C-terminal domain"/>
    <property type="match status" value="1"/>
</dbReference>